<reference evidence="3" key="1">
    <citation type="submission" date="2017-01" db="EMBL/GenBank/DDBJ databases">
        <authorList>
            <person name="Varghese N."/>
            <person name="Submissions S."/>
        </authorList>
    </citation>
    <scope>NUCLEOTIDE SEQUENCE [LARGE SCALE GENOMIC DNA]</scope>
    <source>
        <strain evidence="3">DSM 46698</strain>
    </source>
</reference>
<sequence>MKKITLLLLMIAVYANGFAQEGIKKGYFGISLGPSIHTGGNIRYVNANPGIIPGSNDPEVGPGSVGFNFSFVDAGYTFDRNWGIAAKLQGGFFTNKADRKVLKSNYGAILLGPMYSYEIHDDLIIDFKAKGGRFFNVLDYTDEFANGTRVSEFDFGIELGATARYHLSPTSSWFNSIDFQNQFRGSGNISRINIATGIAFRF</sequence>
<feature type="chain" id="PRO_5012433212" description="Outer membrane protein beta-barrel domain-containing protein" evidence="1">
    <location>
        <begin position="20"/>
        <end position="202"/>
    </location>
</feature>
<dbReference type="OrthoDB" id="1121201at2"/>
<evidence type="ECO:0000256" key="1">
    <source>
        <dbReference type="SAM" id="SignalP"/>
    </source>
</evidence>
<proteinExistence type="predicted"/>
<keyword evidence="3" id="KW-1185">Reference proteome</keyword>
<accession>A0A1N7LVC1</accession>
<dbReference type="AlphaFoldDB" id="A0A1N7LVC1"/>
<protein>
    <recommendedName>
        <fullName evidence="4">Outer membrane protein beta-barrel domain-containing protein</fullName>
    </recommendedName>
</protein>
<dbReference type="STRING" id="529505.SAMN05421761_104146"/>
<feature type="signal peptide" evidence="1">
    <location>
        <begin position="1"/>
        <end position="19"/>
    </location>
</feature>
<organism evidence="2 3">
    <name type="scientific">Belliella pelovolcani</name>
    <dbReference type="NCBI Taxonomy" id="529505"/>
    <lineage>
        <taxon>Bacteria</taxon>
        <taxon>Pseudomonadati</taxon>
        <taxon>Bacteroidota</taxon>
        <taxon>Cytophagia</taxon>
        <taxon>Cytophagales</taxon>
        <taxon>Cyclobacteriaceae</taxon>
        <taxon>Belliella</taxon>
    </lineage>
</organism>
<dbReference type="Gene3D" id="2.40.160.20">
    <property type="match status" value="1"/>
</dbReference>
<name>A0A1N7LVC1_9BACT</name>
<evidence type="ECO:0000313" key="3">
    <source>
        <dbReference type="Proteomes" id="UP000186026"/>
    </source>
</evidence>
<gene>
    <name evidence="2" type="ORF">SAMN05421761_104146</name>
</gene>
<keyword evidence="1" id="KW-0732">Signal</keyword>
<evidence type="ECO:0000313" key="2">
    <source>
        <dbReference type="EMBL" id="SIS77709.1"/>
    </source>
</evidence>
<dbReference type="EMBL" id="FTOP01000004">
    <property type="protein sequence ID" value="SIS77709.1"/>
    <property type="molecule type" value="Genomic_DNA"/>
</dbReference>
<evidence type="ECO:0008006" key="4">
    <source>
        <dbReference type="Google" id="ProtNLM"/>
    </source>
</evidence>
<dbReference type="RefSeq" id="WP_076499789.1">
    <property type="nucleotide sequence ID" value="NZ_FTOP01000004.1"/>
</dbReference>
<dbReference type="Proteomes" id="UP000186026">
    <property type="component" value="Unassembled WGS sequence"/>
</dbReference>